<organism evidence="1 2">
    <name type="scientific">Aspergillus sclerotialis</name>
    <dbReference type="NCBI Taxonomy" id="2070753"/>
    <lineage>
        <taxon>Eukaryota</taxon>
        <taxon>Fungi</taxon>
        <taxon>Dikarya</taxon>
        <taxon>Ascomycota</taxon>
        <taxon>Pezizomycotina</taxon>
        <taxon>Eurotiomycetes</taxon>
        <taxon>Eurotiomycetidae</taxon>
        <taxon>Eurotiales</taxon>
        <taxon>Aspergillaceae</taxon>
        <taxon>Aspergillus</taxon>
        <taxon>Aspergillus subgen. Polypaecilum</taxon>
    </lineage>
</organism>
<dbReference type="Proteomes" id="UP000266188">
    <property type="component" value="Unassembled WGS sequence"/>
</dbReference>
<protein>
    <submittedName>
        <fullName evidence="1">Uncharacterized protein</fullName>
    </submittedName>
</protein>
<dbReference type="AlphaFoldDB" id="A0A3A2Z9D0"/>
<accession>A0A3A2Z9D0</accession>
<evidence type="ECO:0000313" key="1">
    <source>
        <dbReference type="EMBL" id="RJE17887.1"/>
    </source>
</evidence>
<evidence type="ECO:0000313" key="2">
    <source>
        <dbReference type="Proteomes" id="UP000266188"/>
    </source>
</evidence>
<gene>
    <name evidence="1" type="ORF">PHISCL_09776</name>
</gene>
<comment type="caution">
    <text evidence="1">The sequence shown here is derived from an EMBL/GenBank/DDBJ whole genome shotgun (WGS) entry which is preliminary data.</text>
</comment>
<proteinExistence type="predicted"/>
<name>A0A3A2Z9D0_9EURO</name>
<sequence length="189" mass="21370">MKTAREMLTEKISDQDPIHCDQLSHWMRVKTGMGLPCRDTSLRCIEGTSSVPLEHLGASLSIGPTAAVVKGILVRWFLTLGLGTWDAVRKDSPVLILLGLVRGTIQLVRSRWEAGVVFRGTNVWKVDFPLLDLRACRQLLRRRVPARLEEVVQVVRLGFMPVRRFIKEGAVELVVIAIPRLVQWYPPQQ</sequence>
<keyword evidence="2" id="KW-1185">Reference proteome</keyword>
<dbReference type="EMBL" id="MVGC01000681">
    <property type="protein sequence ID" value="RJE17887.1"/>
    <property type="molecule type" value="Genomic_DNA"/>
</dbReference>
<reference evidence="2" key="1">
    <citation type="submission" date="2017-02" db="EMBL/GenBank/DDBJ databases">
        <authorList>
            <person name="Tafer H."/>
            <person name="Lopandic K."/>
        </authorList>
    </citation>
    <scope>NUCLEOTIDE SEQUENCE [LARGE SCALE GENOMIC DNA]</scope>
    <source>
        <strain evidence="2">CBS 366.77</strain>
    </source>
</reference>